<evidence type="ECO:0000256" key="3">
    <source>
        <dbReference type="ARBA" id="ARBA00022970"/>
    </source>
</evidence>
<keyword evidence="6" id="KW-1185">Reference proteome</keyword>
<dbReference type="OrthoDB" id="6083760at2"/>
<dbReference type="PANTHER" id="PTHR30483">
    <property type="entry name" value="LEUCINE-SPECIFIC-BINDING PROTEIN"/>
    <property type="match status" value="1"/>
</dbReference>
<name>A0A1H6HDH9_MAGFU</name>
<keyword evidence="2" id="KW-0732">Signal</keyword>
<dbReference type="PROSITE" id="PS51318">
    <property type="entry name" value="TAT"/>
    <property type="match status" value="1"/>
</dbReference>
<reference evidence="6" key="1">
    <citation type="submission" date="2016-10" db="EMBL/GenBank/DDBJ databases">
        <authorList>
            <person name="Varghese N."/>
            <person name="Submissions S."/>
        </authorList>
    </citation>
    <scope>NUCLEOTIDE SEQUENCE [LARGE SCALE GENOMIC DNA]</scope>
    <source>
        <strain evidence="6">DSM 13234</strain>
    </source>
</reference>
<proteinExistence type="inferred from homology"/>
<accession>A0A1H6HDH9</accession>
<dbReference type="RefSeq" id="WP_083386683.1">
    <property type="nucleotide sequence ID" value="NZ_FNWO01000005.1"/>
</dbReference>
<feature type="domain" description="Leucine-binding protein" evidence="4">
    <location>
        <begin position="34"/>
        <end position="372"/>
    </location>
</feature>
<sequence>MTMRVSRRNLIKLGAAATMAGFVPTRFAIGNTAKVKVGLLLPYSGTYAGLGEAISNGFRMALAETGGKLGGREVEIISLDDESNPGKAPENTNRLAVGDKVDFIVGAVHSGVAMGMLKVVRDTGTITVIPNAGANAATGPLCAPNVFRTSFSSWQACFPMGKVAVDRGLKKVATITWKYAGGDEMVGGFVENFTKNGGTVVEQIQVPFPTEEFQAYLTQIAALRPDGVFAFFAGSGALKFVKDYAAAGLGSIPLMGPGFLTDGVLAGQGAAAEGVLTTLHYADALDTAENRTFRAAYKSGFGKEADVYAVQGYDAGQVLIHGMAAVNGDTTARSALIAAMETARINSPRGPFTFSKAHNPIQDIYLRQVRNGQEVVLGVAHAALADPAKGCKMT</sequence>
<keyword evidence="3" id="KW-0029">Amino-acid transport</keyword>
<dbReference type="Pfam" id="PF13458">
    <property type="entry name" value="Peripla_BP_6"/>
    <property type="match status" value="1"/>
</dbReference>
<dbReference type="EMBL" id="FNWO01000005">
    <property type="protein sequence ID" value="SEH33879.1"/>
    <property type="molecule type" value="Genomic_DNA"/>
</dbReference>
<dbReference type="SUPFAM" id="SSF53822">
    <property type="entry name" value="Periplasmic binding protein-like I"/>
    <property type="match status" value="1"/>
</dbReference>
<comment type="similarity">
    <text evidence="1">Belongs to the leucine-binding protein family.</text>
</comment>
<evidence type="ECO:0000256" key="1">
    <source>
        <dbReference type="ARBA" id="ARBA00010062"/>
    </source>
</evidence>
<dbReference type="InterPro" id="IPR006311">
    <property type="entry name" value="TAT_signal"/>
</dbReference>
<dbReference type="Gene3D" id="3.40.50.2300">
    <property type="match status" value="2"/>
</dbReference>
<dbReference type="InterPro" id="IPR028081">
    <property type="entry name" value="Leu-bd"/>
</dbReference>
<protein>
    <submittedName>
        <fullName evidence="5">Amino acid/amide ABC transporter substrate-binding protein, HAAT family</fullName>
    </submittedName>
</protein>
<gene>
    <name evidence="5" type="ORF">SAMN04244559_01464</name>
</gene>
<evidence type="ECO:0000313" key="5">
    <source>
        <dbReference type="EMBL" id="SEH33879.1"/>
    </source>
</evidence>
<keyword evidence="3" id="KW-0813">Transport</keyword>
<dbReference type="CDD" id="cd20014">
    <property type="entry name" value="PBP1_RPA0668_benzoate-like"/>
    <property type="match status" value="1"/>
</dbReference>
<dbReference type="Proteomes" id="UP000182983">
    <property type="component" value="Unassembled WGS sequence"/>
</dbReference>
<evidence type="ECO:0000256" key="2">
    <source>
        <dbReference type="ARBA" id="ARBA00022729"/>
    </source>
</evidence>
<evidence type="ECO:0000259" key="4">
    <source>
        <dbReference type="Pfam" id="PF13458"/>
    </source>
</evidence>
<dbReference type="PANTHER" id="PTHR30483:SF6">
    <property type="entry name" value="PERIPLASMIC BINDING PROTEIN OF ABC TRANSPORTER FOR NATURAL AMINO ACIDS"/>
    <property type="match status" value="1"/>
</dbReference>
<dbReference type="GO" id="GO:0006865">
    <property type="term" value="P:amino acid transport"/>
    <property type="evidence" value="ECO:0007669"/>
    <property type="project" value="UniProtKB-KW"/>
</dbReference>
<dbReference type="InterPro" id="IPR028082">
    <property type="entry name" value="Peripla_BP_I"/>
</dbReference>
<evidence type="ECO:0000313" key="6">
    <source>
        <dbReference type="Proteomes" id="UP000182983"/>
    </source>
</evidence>
<dbReference type="InterPro" id="IPR051010">
    <property type="entry name" value="BCAA_transport"/>
</dbReference>
<dbReference type="AlphaFoldDB" id="A0A1H6HDH9"/>
<organism evidence="5 6">
    <name type="scientific">Magnetospirillum fulvum</name>
    <name type="common">Rhodospirillum fulvum</name>
    <dbReference type="NCBI Taxonomy" id="1082"/>
    <lineage>
        <taxon>Bacteria</taxon>
        <taxon>Pseudomonadati</taxon>
        <taxon>Pseudomonadota</taxon>
        <taxon>Alphaproteobacteria</taxon>
        <taxon>Rhodospirillales</taxon>
        <taxon>Rhodospirillaceae</taxon>
        <taxon>Magnetospirillum</taxon>
    </lineage>
</organism>